<keyword evidence="4 6" id="KW-0408">Iron</keyword>
<dbReference type="GO" id="GO:0005737">
    <property type="term" value="C:cytoplasm"/>
    <property type="evidence" value="ECO:0007669"/>
    <property type="project" value="UniProtKB-SubCell"/>
</dbReference>
<dbReference type="InterPro" id="IPR016099">
    <property type="entry name" value="Prismane-like_a/b-sand"/>
</dbReference>
<evidence type="ECO:0000313" key="8">
    <source>
        <dbReference type="Proteomes" id="UP000244184"/>
    </source>
</evidence>
<comment type="cofactor">
    <cofactor evidence="6">
        <name>hybrid [4Fe-2O-2S] cluster</name>
        <dbReference type="ChEBI" id="CHEBI:60519"/>
    </cofactor>
    <text evidence="6">Binds 1 hybrid [4Fe-2O-2S] cluster.</text>
</comment>
<feature type="binding site" evidence="6">
    <location>
        <position position="3"/>
    </location>
    <ligand>
        <name>[4Fe-4S] cluster</name>
        <dbReference type="ChEBI" id="CHEBI:49883"/>
    </ligand>
</feature>
<name>A0A2T6G0D8_9BACL</name>
<evidence type="ECO:0000256" key="3">
    <source>
        <dbReference type="ARBA" id="ARBA00023002"/>
    </source>
</evidence>
<dbReference type="Gene3D" id="1.20.1270.20">
    <property type="match status" value="1"/>
</dbReference>
<dbReference type="EC" id="1.7.99.1" evidence="6"/>
<sequence>MFCYQCEQTPTGGCKVIGVCGKDETIASLQDTMIFALKGIAAYATHARQLGYSDPEVDRITHEALYMTLTNSNFNLQEHIEMAMKVGSAAVRIMDVLDRAHTTHFGIPQPVAVSQNSIEGHAIVVTGHNLYALEELLKQTEGKGINIYTHSEMLPAHGYPKLKQYSHLKGNIGKAWYDQRRLFEKFPGAILATTNCVMPIKGTYADRFFSYDIAGLEGVTKIVNDDFTPLIEKALALPEARIESDQTLMTGYHHETVIGLAPEIIQAVKAGKIKRFFVIAGCDAPGSGGEYYRELATSLPNDTVILTTSCGKFRFNDVDYGTVADTGIPRYIDLGQCNNSGSTVKIALALADAFGCSVNDLPVSIVLSWFEQKAVAILLGLFSLGIKDIRIGPKPPEFINPGVMSVLVDTFGLKLIGNAQDDMKEVLSLSH</sequence>
<feature type="binding site" evidence="6">
    <location>
        <position position="20"/>
    </location>
    <ligand>
        <name>[4Fe-4S] cluster</name>
        <dbReference type="ChEBI" id="CHEBI:49883"/>
    </ligand>
</feature>
<dbReference type="InterPro" id="IPR004137">
    <property type="entry name" value="HCP/CODH"/>
</dbReference>
<dbReference type="HAMAP" id="MF_00069">
    <property type="entry name" value="Hydroxylam_reduct"/>
    <property type="match status" value="1"/>
</dbReference>
<feature type="binding site" evidence="6">
    <location>
        <position position="196"/>
    </location>
    <ligand>
        <name>hybrid [4Fe-2O-2S] cluster</name>
        <dbReference type="ChEBI" id="CHEBI:60519"/>
    </ligand>
</feature>
<evidence type="ECO:0000256" key="2">
    <source>
        <dbReference type="ARBA" id="ARBA00022723"/>
    </source>
</evidence>
<accession>A0A2T6G0D8</accession>
<evidence type="ECO:0000256" key="6">
    <source>
        <dbReference type="HAMAP-Rule" id="MF_00069"/>
    </source>
</evidence>
<dbReference type="Gene3D" id="3.40.50.2030">
    <property type="match status" value="2"/>
</dbReference>
<dbReference type="NCBIfam" id="NF003658">
    <property type="entry name" value="PRK05290.1"/>
    <property type="match status" value="1"/>
</dbReference>
<feature type="binding site" evidence="6">
    <location>
        <position position="6"/>
    </location>
    <ligand>
        <name>[4Fe-4S] cluster</name>
        <dbReference type="ChEBI" id="CHEBI:49883"/>
    </ligand>
</feature>
<proteinExistence type="inferred from homology"/>
<feature type="binding site" evidence="6">
    <location>
        <position position="373"/>
    </location>
    <ligand>
        <name>hybrid [4Fe-2O-2S] cluster</name>
        <dbReference type="ChEBI" id="CHEBI:60519"/>
    </ligand>
</feature>
<comment type="caution">
    <text evidence="7">The sequence shown here is derived from an EMBL/GenBank/DDBJ whole genome shotgun (WGS) entry which is preliminary data.</text>
</comment>
<dbReference type="GO" id="GO:0051539">
    <property type="term" value="F:4 iron, 4 sulfur cluster binding"/>
    <property type="evidence" value="ECO:0007669"/>
    <property type="project" value="UniProtKB-KW"/>
</dbReference>
<comment type="similarity">
    <text evidence="6">Belongs to the HCP family.</text>
</comment>
<protein>
    <recommendedName>
        <fullName evidence="6">Hydroxylamine reductase</fullName>
        <ecNumber evidence="6">1.7.99.1</ecNumber>
    </recommendedName>
    <alternativeName>
        <fullName evidence="6">Hybrid-cluster protein</fullName>
        <shortName evidence="6">HCP</shortName>
    </alternativeName>
    <alternativeName>
        <fullName evidence="6">Prismane protein</fullName>
    </alternativeName>
</protein>
<comment type="subcellular location">
    <subcellularLocation>
        <location evidence="6">Cytoplasm</location>
    </subcellularLocation>
</comment>
<feature type="binding site" description="via persulfide group" evidence="6">
    <location>
        <position position="282"/>
    </location>
    <ligand>
        <name>hybrid [4Fe-2O-2S] cluster</name>
        <dbReference type="ChEBI" id="CHEBI:60519"/>
    </ligand>
</feature>
<feature type="binding site" evidence="6">
    <location>
        <position position="371"/>
    </location>
    <ligand>
        <name>hybrid [4Fe-2O-2S] cluster</name>
        <dbReference type="ChEBI" id="CHEBI:60519"/>
    </ligand>
</feature>
<evidence type="ECO:0000256" key="5">
    <source>
        <dbReference type="ARBA" id="ARBA00023014"/>
    </source>
</evidence>
<dbReference type="InterPro" id="IPR011254">
    <property type="entry name" value="Prismane-like_sf"/>
</dbReference>
<evidence type="ECO:0000256" key="4">
    <source>
        <dbReference type="ARBA" id="ARBA00023004"/>
    </source>
</evidence>
<keyword evidence="6" id="KW-0004">4Fe-4S</keyword>
<comment type="function">
    <text evidence="6">Catalyzes the reduction of hydroxylamine to form NH(3) and H(2)O.</text>
</comment>
<dbReference type="InterPro" id="IPR010048">
    <property type="entry name" value="Hydroxylam_reduct"/>
</dbReference>
<feature type="binding site" evidence="6">
    <location>
        <position position="337"/>
    </location>
    <ligand>
        <name>hybrid [4Fe-2O-2S] cluster</name>
        <dbReference type="ChEBI" id="CHEBI:60519"/>
    </ligand>
</feature>
<organism evidence="7 8">
    <name type="scientific">Paenibacillus elgii</name>
    <dbReference type="NCBI Taxonomy" id="189691"/>
    <lineage>
        <taxon>Bacteria</taxon>
        <taxon>Bacillati</taxon>
        <taxon>Bacillota</taxon>
        <taxon>Bacilli</taxon>
        <taxon>Bacillales</taxon>
        <taxon>Paenibacillaceae</taxon>
        <taxon>Paenibacillus</taxon>
    </lineage>
</organism>
<dbReference type="GO" id="GO:0046872">
    <property type="term" value="F:metal ion binding"/>
    <property type="evidence" value="ECO:0007669"/>
    <property type="project" value="UniProtKB-KW"/>
</dbReference>
<evidence type="ECO:0000256" key="1">
    <source>
        <dbReference type="ARBA" id="ARBA00022490"/>
    </source>
</evidence>
<dbReference type="RefSeq" id="WP_108532903.1">
    <property type="nucleotide sequence ID" value="NZ_PYHP01000050.1"/>
</dbReference>
<feature type="binding site" evidence="6">
    <location>
        <position position="310"/>
    </location>
    <ligand>
        <name>hybrid [4Fe-2O-2S] cluster</name>
        <dbReference type="ChEBI" id="CHEBI:60519"/>
    </ligand>
</feature>
<feature type="modified residue" description="Cysteine persulfide" evidence="6">
    <location>
        <position position="282"/>
    </location>
</feature>
<dbReference type="SUPFAM" id="SSF56821">
    <property type="entry name" value="Prismane protein-like"/>
    <property type="match status" value="1"/>
</dbReference>
<dbReference type="Pfam" id="PF03063">
    <property type="entry name" value="Prismane"/>
    <property type="match status" value="1"/>
</dbReference>
<dbReference type="PANTHER" id="PTHR30109:SF0">
    <property type="entry name" value="HYDROXYLAMINE REDUCTASE"/>
    <property type="match status" value="1"/>
</dbReference>
<comment type="cofactor">
    <cofactor evidence="6">
        <name>[4Fe-4S] cluster</name>
        <dbReference type="ChEBI" id="CHEBI:49883"/>
    </cofactor>
    <text evidence="6">Binds 1 [4Fe-4S] cluster.</text>
</comment>
<feature type="binding site" evidence="6">
    <location>
        <position position="14"/>
    </location>
    <ligand>
        <name>[4Fe-4S] cluster</name>
        <dbReference type="ChEBI" id="CHEBI:49883"/>
    </ligand>
</feature>
<keyword evidence="5 6" id="KW-0411">Iron-sulfur</keyword>
<dbReference type="GO" id="GO:0050418">
    <property type="term" value="F:hydroxylamine reductase activity"/>
    <property type="evidence" value="ECO:0007669"/>
    <property type="project" value="UniProtKB-UniRule"/>
</dbReference>
<reference evidence="7 8" key="1">
    <citation type="submission" date="2018-03" db="EMBL/GenBank/DDBJ databases">
        <title>Genome sequence of Paenibacillus elgii strain AC13 an antimicrobial compound producing bacteria.</title>
        <authorList>
            <person name="Kurokawa A.S."/>
            <person name="Araujo J.F."/>
            <person name="Costa R.A."/>
            <person name="Ortega D.B."/>
            <person name="Pires A.S."/>
            <person name="Pappas G.J.Jr."/>
            <person name="Franco O.L."/>
            <person name="Barreto C."/>
            <person name="Magalhaes B.S."/>
            <person name="Kruger R.H."/>
        </authorList>
    </citation>
    <scope>NUCLEOTIDE SEQUENCE [LARGE SCALE GENOMIC DNA]</scope>
    <source>
        <strain evidence="7 8">AC13</strain>
    </source>
</reference>
<dbReference type="NCBIfam" id="TIGR01703">
    <property type="entry name" value="hybrid_clust"/>
    <property type="match status" value="1"/>
</dbReference>
<dbReference type="EMBL" id="PYHP01000050">
    <property type="protein sequence ID" value="PUA37637.1"/>
    <property type="molecule type" value="Genomic_DNA"/>
</dbReference>
<dbReference type="GO" id="GO:0042542">
    <property type="term" value="P:response to hydrogen peroxide"/>
    <property type="evidence" value="ECO:0007669"/>
    <property type="project" value="TreeGrafter"/>
</dbReference>
<gene>
    <name evidence="6 7" type="primary">hcp</name>
    <name evidence="7" type="ORF">C8Z91_20080</name>
</gene>
<dbReference type="AlphaFoldDB" id="A0A2T6G0D8"/>
<dbReference type="Proteomes" id="UP000244184">
    <property type="component" value="Unassembled WGS sequence"/>
</dbReference>
<dbReference type="PANTHER" id="PTHR30109">
    <property type="entry name" value="HYDROXYLAMINE REDUCTASE"/>
    <property type="match status" value="1"/>
</dbReference>
<dbReference type="GO" id="GO:0004601">
    <property type="term" value="F:peroxidase activity"/>
    <property type="evidence" value="ECO:0007669"/>
    <property type="project" value="TreeGrafter"/>
</dbReference>
<keyword evidence="2 6" id="KW-0479">Metal-binding</keyword>
<keyword evidence="1 6" id="KW-0963">Cytoplasm</keyword>
<feature type="binding site" evidence="6">
    <location>
        <position position="128"/>
    </location>
    <ligand>
        <name>hybrid [4Fe-2O-2S] cluster</name>
        <dbReference type="ChEBI" id="CHEBI:60519"/>
    </ligand>
</feature>
<dbReference type="InterPro" id="IPR016100">
    <property type="entry name" value="Prismane_a-bundle"/>
</dbReference>
<comment type="catalytic activity">
    <reaction evidence="6">
        <text>A + NH4(+) + H2O = hydroxylamine + AH2 + H(+)</text>
        <dbReference type="Rhea" id="RHEA:22052"/>
        <dbReference type="ChEBI" id="CHEBI:13193"/>
        <dbReference type="ChEBI" id="CHEBI:15377"/>
        <dbReference type="ChEBI" id="CHEBI:15378"/>
        <dbReference type="ChEBI" id="CHEBI:15429"/>
        <dbReference type="ChEBI" id="CHEBI:17499"/>
        <dbReference type="ChEBI" id="CHEBI:28938"/>
        <dbReference type="EC" id="1.7.99.1"/>
    </reaction>
</comment>
<evidence type="ECO:0000313" key="7">
    <source>
        <dbReference type="EMBL" id="PUA37637.1"/>
    </source>
</evidence>
<feature type="binding site" evidence="6">
    <location>
        <position position="152"/>
    </location>
    <ligand>
        <name>hybrid [4Fe-2O-2S] cluster</name>
        <dbReference type="ChEBI" id="CHEBI:60519"/>
    </ligand>
</feature>
<keyword evidence="3 6" id="KW-0560">Oxidoreductase</keyword>